<gene>
    <name evidence="1" type="ORF">HGA03_05940</name>
</gene>
<sequence length="64" mass="7188">MTLTLPATPGWWLALHAATRDLGVPMDWERRRDVVTVQLGDVDELAVRIAVETRGITRYEVRGG</sequence>
<organism evidence="1 2">
    <name type="scientific">Cellulomonas denverensis</name>
    <dbReference type="NCBI Taxonomy" id="264297"/>
    <lineage>
        <taxon>Bacteria</taxon>
        <taxon>Bacillati</taxon>
        <taxon>Actinomycetota</taxon>
        <taxon>Actinomycetes</taxon>
        <taxon>Micrococcales</taxon>
        <taxon>Cellulomonadaceae</taxon>
        <taxon>Cellulomonas</taxon>
    </lineage>
</organism>
<keyword evidence="2" id="KW-1185">Reference proteome</keyword>
<evidence type="ECO:0000313" key="1">
    <source>
        <dbReference type="EMBL" id="NKY22205.1"/>
    </source>
</evidence>
<dbReference type="RefSeq" id="WP_168629307.1">
    <property type="nucleotide sequence ID" value="NZ_BONL01000033.1"/>
</dbReference>
<reference evidence="1 2" key="1">
    <citation type="submission" date="2020-04" db="EMBL/GenBank/DDBJ databases">
        <title>MicrobeNet Type strains.</title>
        <authorList>
            <person name="Nicholson A.C."/>
        </authorList>
    </citation>
    <scope>NUCLEOTIDE SEQUENCE [LARGE SCALE GENOMIC DNA]</scope>
    <source>
        <strain evidence="1 2">ATCC BAA-788</strain>
    </source>
</reference>
<dbReference type="Proteomes" id="UP000581206">
    <property type="component" value="Unassembled WGS sequence"/>
</dbReference>
<dbReference type="EMBL" id="JAAXOX010000002">
    <property type="protein sequence ID" value="NKY22205.1"/>
    <property type="molecule type" value="Genomic_DNA"/>
</dbReference>
<dbReference type="AlphaFoldDB" id="A0A7X6KUT5"/>
<protein>
    <submittedName>
        <fullName evidence="1">Uncharacterized protein</fullName>
    </submittedName>
</protein>
<accession>A0A7X6KUT5</accession>
<evidence type="ECO:0000313" key="2">
    <source>
        <dbReference type="Proteomes" id="UP000581206"/>
    </source>
</evidence>
<name>A0A7X6KUT5_9CELL</name>
<comment type="caution">
    <text evidence="1">The sequence shown here is derived from an EMBL/GenBank/DDBJ whole genome shotgun (WGS) entry which is preliminary data.</text>
</comment>
<proteinExistence type="predicted"/>